<dbReference type="PANTHER" id="PTHR45138">
    <property type="entry name" value="REGULATORY COMPONENTS OF SENSORY TRANSDUCTION SYSTEM"/>
    <property type="match status" value="1"/>
</dbReference>
<feature type="transmembrane region" description="Helical" evidence="3">
    <location>
        <begin position="49"/>
        <end position="67"/>
    </location>
</feature>
<evidence type="ECO:0000313" key="5">
    <source>
        <dbReference type="EMBL" id="KXS33229.1"/>
    </source>
</evidence>
<reference evidence="5 6" key="2">
    <citation type="submission" date="2016-03" db="EMBL/GenBank/DDBJ databases">
        <title>New uncultured bacterium of the family Gallionellaceae from acid mine drainage: description and reconstruction of genome based on metagenomic analysis of microbial community.</title>
        <authorList>
            <person name="Kadnikov V."/>
            <person name="Ivasenko D."/>
            <person name="Beletsky A."/>
            <person name="Mardanov A."/>
            <person name="Danilova E."/>
            <person name="Pimenov N."/>
            <person name="Karnachuk O."/>
            <person name="Ravin N."/>
        </authorList>
    </citation>
    <scope>NUCLEOTIDE SEQUENCE [LARGE SCALE GENOMIC DNA]</scope>
    <source>
        <strain evidence="5">ShG14-8</strain>
    </source>
</reference>
<evidence type="ECO:0000259" key="4">
    <source>
        <dbReference type="PROSITE" id="PS50887"/>
    </source>
</evidence>
<dbReference type="NCBIfam" id="TIGR00254">
    <property type="entry name" value="GGDEF"/>
    <property type="match status" value="1"/>
</dbReference>
<dbReference type="CDD" id="cd01949">
    <property type="entry name" value="GGDEF"/>
    <property type="match status" value="1"/>
</dbReference>
<evidence type="ECO:0000256" key="3">
    <source>
        <dbReference type="SAM" id="Phobius"/>
    </source>
</evidence>
<dbReference type="InterPro" id="IPR000160">
    <property type="entry name" value="GGDEF_dom"/>
</dbReference>
<comment type="caution">
    <text evidence="5">The sequence shown here is derived from an EMBL/GenBank/DDBJ whole genome shotgun (WGS) entry which is preliminary data.</text>
</comment>
<keyword evidence="3" id="KW-0812">Transmembrane</keyword>
<evidence type="ECO:0000256" key="2">
    <source>
        <dbReference type="ARBA" id="ARBA00034247"/>
    </source>
</evidence>
<dbReference type="Gene3D" id="3.30.70.270">
    <property type="match status" value="1"/>
</dbReference>
<dbReference type="EC" id="2.7.7.65" evidence="1"/>
<comment type="catalytic activity">
    <reaction evidence="2">
        <text>2 GTP = 3',3'-c-di-GMP + 2 diphosphate</text>
        <dbReference type="Rhea" id="RHEA:24898"/>
        <dbReference type="ChEBI" id="CHEBI:33019"/>
        <dbReference type="ChEBI" id="CHEBI:37565"/>
        <dbReference type="ChEBI" id="CHEBI:58805"/>
        <dbReference type="EC" id="2.7.7.65"/>
    </reaction>
</comment>
<feature type="transmembrane region" description="Helical" evidence="3">
    <location>
        <begin position="170"/>
        <end position="187"/>
    </location>
</feature>
<dbReference type="EMBL" id="LSLI01000009">
    <property type="protein sequence ID" value="KXS33229.1"/>
    <property type="molecule type" value="Genomic_DNA"/>
</dbReference>
<keyword evidence="3" id="KW-1133">Transmembrane helix</keyword>
<dbReference type="FunFam" id="3.30.70.270:FF:000001">
    <property type="entry name" value="Diguanylate cyclase domain protein"/>
    <property type="match status" value="1"/>
</dbReference>
<feature type="transmembrane region" description="Helical" evidence="3">
    <location>
        <begin position="142"/>
        <end position="164"/>
    </location>
</feature>
<dbReference type="Pfam" id="PF00990">
    <property type="entry name" value="GGDEF"/>
    <property type="match status" value="1"/>
</dbReference>
<dbReference type="SMART" id="SM00267">
    <property type="entry name" value="GGDEF"/>
    <property type="match status" value="1"/>
</dbReference>
<name>A0A139BW65_9PROT</name>
<keyword evidence="3" id="KW-0472">Membrane</keyword>
<feature type="transmembrane region" description="Helical" evidence="3">
    <location>
        <begin position="115"/>
        <end position="135"/>
    </location>
</feature>
<dbReference type="SUPFAM" id="SSF55073">
    <property type="entry name" value="Nucleotide cyclase"/>
    <property type="match status" value="1"/>
</dbReference>
<dbReference type="PATRIC" id="fig|1796491.3.peg.721"/>
<organism evidence="5 6">
    <name type="scientific">Candidatus Gallionella acididurans</name>
    <dbReference type="NCBI Taxonomy" id="1796491"/>
    <lineage>
        <taxon>Bacteria</taxon>
        <taxon>Pseudomonadati</taxon>
        <taxon>Pseudomonadota</taxon>
        <taxon>Betaproteobacteria</taxon>
        <taxon>Nitrosomonadales</taxon>
        <taxon>Gallionellaceae</taxon>
        <taxon>Gallionella</taxon>
    </lineage>
</organism>
<evidence type="ECO:0000256" key="1">
    <source>
        <dbReference type="ARBA" id="ARBA00012528"/>
    </source>
</evidence>
<evidence type="ECO:0000313" key="6">
    <source>
        <dbReference type="Proteomes" id="UP000070578"/>
    </source>
</evidence>
<dbReference type="Proteomes" id="UP000070578">
    <property type="component" value="Unassembled WGS sequence"/>
</dbReference>
<accession>A0A139BW65</accession>
<gene>
    <name evidence="5" type="ORF">AWT59_0662</name>
</gene>
<dbReference type="InterPro" id="IPR043128">
    <property type="entry name" value="Rev_trsase/Diguanyl_cyclase"/>
</dbReference>
<protein>
    <recommendedName>
        <fullName evidence="1">diguanylate cyclase</fullName>
        <ecNumber evidence="1">2.7.7.65</ecNumber>
    </recommendedName>
</protein>
<feature type="transmembrane region" description="Helical" evidence="3">
    <location>
        <begin position="21"/>
        <end position="43"/>
    </location>
</feature>
<dbReference type="GO" id="GO:0052621">
    <property type="term" value="F:diguanylate cyclase activity"/>
    <property type="evidence" value="ECO:0007669"/>
    <property type="project" value="UniProtKB-EC"/>
</dbReference>
<reference evidence="5 6" key="1">
    <citation type="submission" date="2016-02" db="EMBL/GenBank/DDBJ databases">
        <authorList>
            <person name="Wen L."/>
            <person name="He K."/>
            <person name="Yang H."/>
        </authorList>
    </citation>
    <scope>NUCLEOTIDE SEQUENCE [LARGE SCALE GENOMIC DNA]</scope>
    <source>
        <strain evidence="5">ShG14-8</strain>
    </source>
</reference>
<dbReference type="InterPro" id="IPR050469">
    <property type="entry name" value="Diguanylate_Cyclase"/>
</dbReference>
<dbReference type="PANTHER" id="PTHR45138:SF9">
    <property type="entry name" value="DIGUANYLATE CYCLASE DGCM-RELATED"/>
    <property type="match status" value="1"/>
</dbReference>
<feature type="transmembrane region" description="Helical" evidence="3">
    <location>
        <begin position="88"/>
        <end position="109"/>
    </location>
</feature>
<dbReference type="InterPro" id="IPR029787">
    <property type="entry name" value="Nucleotide_cyclase"/>
</dbReference>
<feature type="domain" description="GGDEF" evidence="4">
    <location>
        <begin position="259"/>
        <end position="391"/>
    </location>
</feature>
<dbReference type="AlphaFoldDB" id="A0A139BW65"/>
<dbReference type="PROSITE" id="PS50887">
    <property type="entry name" value="GGDEF"/>
    <property type="match status" value="1"/>
</dbReference>
<sequence length="392" mass="44327">MNENTDQASMKRLLVAQLNELSVRESTSIYIAGIAILTVAWAHLETVPMTNILVWLTCMVVIMLARLKTLRKNHTSGDRYEALVHWRNWRVILNVFYGAGWGAMMFLLNTRQLDFLLIFKFATITAVLGVTMNIMSVSLPTYIGFIIPLILSLLAYIVSGELYLRSQAEVTFVVGVVVYAALLTITAKRMYKISNVAFEQGFERNIALKDTRESHRRELALREQLAVQAQHDELTGMFNRRHMSQELERQSMALHRCNTIFSVMLIDLDHFKEVNDTLGHLIGDQVLIGLSALVSNNLREIDIFGRWGGEEFLCLLPNTNRNEAMICAERLRNGIEHARLVGSHPDLAVTASFGLLTCSEKLEIGKLLNLVDIALYEAKSVGRNRIICSEPF</sequence>
<proteinExistence type="predicted"/>